<organism evidence="1 2">
    <name type="scientific">Alternaria gaisen</name>
    <dbReference type="NCBI Taxonomy" id="167740"/>
    <lineage>
        <taxon>Eukaryota</taxon>
        <taxon>Fungi</taxon>
        <taxon>Dikarya</taxon>
        <taxon>Ascomycota</taxon>
        <taxon>Pezizomycotina</taxon>
        <taxon>Dothideomycetes</taxon>
        <taxon>Pleosporomycetidae</taxon>
        <taxon>Pleosporales</taxon>
        <taxon>Pleosporineae</taxon>
        <taxon>Pleosporaceae</taxon>
        <taxon>Alternaria</taxon>
        <taxon>Alternaria sect. Alternaria</taxon>
    </lineage>
</organism>
<name>A0ACB6FP38_9PLEO</name>
<dbReference type="EMBL" id="PDWZ02000005">
    <property type="protein sequence ID" value="KAB2106154.1"/>
    <property type="molecule type" value="Genomic_DNA"/>
</dbReference>
<sequence>MAFPSTNITFLGHGNQGAQVGHNSGTIANHFHVPAERPETPPQPSCFVPFPRDRDFVDRGTLLDQIRERCAAPASRVALVGLGGVGKSQLAIEHCYRTAEQSPDTWVFWAHASNTARLEQSFREIAELVKVRGRKDPQADVFKLVHDWLRDAKNGRWLLVLDNADDAAVLSPTDDVGKLSNDSDSASSTLQQHLSRYLPSSRHGSVLVTSRTKRAAMQVVEDSDIIPIEPMHDAAAHALLRKKLGDTAEEDNSIAQLATMLDHMPLALVQAAAYIRERAPRCSVQQYLEEYQQSDSRKISLLNRKAGCHRRDRAASNSVLITWQISFGHIRKTRQSAAGLLSLMSFFDRQGIQEALLRSQSSTAVEGTLAVQTNDEFEDDVLTLRDYSLITITRDAKTFEMHSLVQLAMRAWLESEGQVDKWRKQFISNLCAELPTGVYENWEKCQALFPHAQAALAQQPKDKESLKEWALLLYKAASYAWQRGRASEAEQMSVMSMEVRSEVLGEDNAETLSSMRMVGLARALRGKYEEAEAMSRQTLAIYEKVLGHKHPDTLTSMNILAGVLDKQGKYEEAEAIHRQVLARSEEVLGHEHSDTLASMNNLAAVLDSRGKYDEANAMYARTVASTEKKLGPEHPNTLTTMNNLATVLETQGKFKEVEAMNRQTLTRKKKVLGPKHPDTLASMNNLAGVLDRQGKYEEAEAMHRETLALKEKILGYEHPSTLTSMNNLAGVLNSQGKYEEAEAIHRQALARREKVLGHEHPNTLESVYCLAHLFSTTRRYSESLALYKRACAGYETMCGKDHPTTRACYRHYASALASKQQGQRALSPTTVDSSASIRRGIEPKLLRGLAKLGIRS</sequence>
<evidence type="ECO:0000313" key="1">
    <source>
        <dbReference type="EMBL" id="KAB2106154.1"/>
    </source>
</evidence>
<reference evidence="1 2" key="1">
    <citation type="journal article" date="2019" name="bioRxiv">
        <title>Genomics, evolutionary history and diagnostics of the Alternaria alternata species group including apple and Asian pear pathotypes.</title>
        <authorList>
            <person name="Armitage A.D."/>
            <person name="Cockerton H.M."/>
            <person name="Sreenivasaprasad S."/>
            <person name="Woodhall J.W."/>
            <person name="Lane C.R."/>
            <person name="Harrison R.J."/>
            <person name="Clarkson J.P."/>
        </authorList>
    </citation>
    <scope>NUCLEOTIDE SEQUENCE [LARGE SCALE GENOMIC DNA]</scope>
    <source>
        <strain evidence="1 2">FERA 650</strain>
    </source>
</reference>
<dbReference type="Proteomes" id="UP000293547">
    <property type="component" value="Unassembled WGS sequence"/>
</dbReference>
<accession>A0ACB6FP38</accession>
<comment type="caution">
    <text evidence="1">The sequence shown here is derived from an EMBL/GenBank/DDBJ whole genome shotgun (WGS) entry which is preliminary data.</text>
</comment>
<evidence type="ECO:0000313" key="2">
    <source>
        <dbReference type="Proteomes" id="UP000293547"/>
    </source>
</evidence>
<keyword evidence="2" id="KW-1185">Reference proteome</keyword>
<proteinExistence type="predicted"/>
<gene>
    <name evidence="1" type="ORF">AG0111_0g6186</name>
</gene>
<protein>
    <submittedName>
        <fullName evidence="1">Uncharacterized protein</fullName>
    </submittedName>
</protein>